<dbReference type="EMBL" id="JAGTJQ010000001">
    <property type="protein sequence ID" value="KAH7041510.1"/>
    <property type="molecule type" value="Genomic_DNA"/>
</dbReference>
<feature type="chain" id="PRO_5040508637" evidence="1">
    <location>
        <begin position="21"/>
        <end position="232"/>
    </location>
</feature>
<proteinExistence type="predicted"/>
<protein>
    <submittedName>
        <fullName evidence="2">Uncharacterized protein</fullName>
    </submittedName>
</protein>
<name>A0A9P8YJN5_9PEZI</name>
<evidence type="ECO:0000256" key="1">
    <source>
        <dbReference type="SAM" id="SignalP"/>
    </source>
</evidence>
<accession>A0A9P8YJN5</accession>
<organism evidence="2 3">
    <name type="scientific">Microdochium trichocladiopsis</name>
    <dbReference type="NCBI Taxonomy" id="1682393"/>
    <lineage>
        <taxon>Eukaryota</taxon>
        <taxon>Fungi</taxon>
        <taxon>Dikarya</taxon>
        <taxon>Ascomycota</taxon>
        <taxon>Pezizomycotina</taxon>
        <taxon>Sordariomycetes</taxon>
        <taxon>Xylariomycetidae</taxon>
        <taxon>Xylariales</taxon>
        <taxon>Microdochiaceae</taxon>
        <taxon>Microdochium</taxon>
    </lineage>
</organism>
<dbReference type="Proteomes" id="UP000756346">
    <property type="component" value="Unassembled WGS sequence"/>
</dbReference>
<dbReference type="RefSeq" id="XP_046019565.1">
    <property type="nucleotide sequence ID" value="XM_046158005.1"/>
</dbReference>
<evidence type="ECO:0000313" key="3">
    <source>
        <dbReference type="Proteomes" id="UP000756346"/>
    </source>
</evidence>
<keyword evidence="1" id="KW-0732">Signal</keyword>
<feature type="signal peptide" evidence="1">
    <location>
        <begin position="1"/>
        <end position="20"/>
    </location>
</feature>
<gene>
    <name evidence="2" type="ORF">B0I36DRAFT_358671</name>
</gene>
<comment type="caution">
    <text evidence="2">The sequence shown here is derived from an EMBL/GenBank/DDBJ whole genome shotgun (WGS) entry which is preliminary data.</text>
</comment>
<evidence type="ECO:0000313" key="2">
    <source>
        <dbReference type="EMBL" id="KAH7041510.1"/>
    </source>
</evidence>
<dbReference type="GeneID" id="70187551"/>
<sequence>MTEPLLNLLVLSWLLSGGDAAPSHQADTSSAAERQGARLRSTGFLAAGTLRAPEHFRAFLAVLGAINLINDVNGPPKILSSCLTPGTTEHGTIIERRKTKNPFRKLQKLLQPVIDRLVPSRPPRFKGFKYKYFYAPEKLKIYIYYHIISFDGVIIIVDALPGSYASLAGNYNSTSIYEVGHWMGLCYVFNETLVDSITYVLEILYQDHLQCVEDDAIDPIDISLDPPPDPTT</sequence>
<reference evidence="2" key="1">
    <citation type="journal article" date="2021" name="Nat. Commun.">
        <title>Genetic determinants of endophytism in the Arabidopsis root mycobiome.</title>
        <authorList>
            <person name="Mesny F."/>
            <person name="Miyauchi S."/>
            <person name="Thiergart T."/>
            <person name="Pickel B."/>
            <person name="Atanasova L."/>
            <person name="Karlsson M."/>
            <person name="Huettel B."/>
            <person name="Barry K.W."/>
            <person name="Haridas S."/>
            <person name="Chen C."/>
            <person name="Bauer D."/>
            <person name="Andreopoulos W."/>
            <person name="Pangilinan J."/>
            <person name="LaButti K."/>
            <person name="Riley R."/>
            <person name="Lipzen A."/>
            <person name="Clum A."/>
            <person name="Drula E."/>
            <person name="Henrissat B."/>
            <person name="Kohler A."/>
            <person name="Grigoriev I.V."/>
            <person name="Martin F.M."/>
            <person name="Hacquard S."/>
        </authorList>
    </citation>
    <scope>NUCLEOTIDE SEQUENCE</scope>
    <source>
        <strain evidence="2">MPI-CAGE-CH-0230</strain>
    </source>
</reference>
<keyword evidence="3" id="KW-1185">Reference proteome</keyword>
<dbReference type="AlphaFoldDB" id="A0A9P8YJN5"/>